<keyword evidence="1" id="KW-0732">Signal</keyword>
<evidence type="ECO:0000256" key="1">
    <source>
        <dbReference type="SAM" id="SignalP"/>
    </source>
</evidence>
<comment type="caution">
    <text evidence="2">The sequence shown here is derived from an EMBL/GenBank/DDBJ whole genome shotgun (WGS) entry which is preliminary data.</text>
</comment>
<reference evidence="2 3" key="1">
    <citation type="submission" date="2018-08" db="EMBL/GenBank/DDBJ databases">
        <title>A genome reference for cultivated species of the human gut microbiota.</title>
        <authorList>
            <person name="Zou Y."/>
            <person name="Xue W."/>
            <person name="Luo G."/>
        </authorList>
    </citation>
    <scope>NUCLEOTIDE SEQUENCE [LARGE SCALE GENOMIC DNA]</scope>
    <source>
        <strain evidence="2 3">AF45-17</strain>
    </source>
</reference>
<proteinExistence type="predicted"/>
<dbReference type="AlphaFoldDB" id="A0A3E2TQS7"/>
<sequence length="160" mass="17549">MKSKGIILIALLCIFAISGCSKETNTTAADSETRSTQIIATEETSTEETSAKNEMTIVLKDNETGNLLENKVIEDEEKITVFNQMCSGLKNSTDEKYSEAFFDSITSSEYTLNFSSSDFAETTSEKGDVVIVECNGLSYELTVGGEDWQKIADFLDSISK</sequence>
<evidence type="ECO:0000313" key="2">
    <source>
        <dbReference type="EMBL" id="RGB80992.1"/>
    </source>
</evidence>
<dbReference type="PROSITE" id="PS51257">
    <property type="entry name" value="PROKAR_LIPOPROTEIN"/>
    <property type="match status" value="1"/>
</dbReference>
<dbReference type="EMBL" id="QVEP01000007">
    <property type="protein sequence ID" value="RGB80992.1"/>
    <property type="molecule type" value="Genomic_DNA"/>
</dbReference>
<organism evidence="2 3">
    <name type="scientific">Coprococcus catus</name>
    <dbReference type="NCBI Taxonomy" id="116085"/>
    <lineage>
        <taxon>Bacteria</taxon>
        <taxon>Bacillati</taxon>
        <taxon>Bacillota</taxon>
        <taxon>Clostridia</taxon>
        <taxon>Lachnospirales</taxon>
        <taxon>Lachnospiraceae</taxon>
        <taxon>Coprococcus</taxon>
    </lineage>
</organism>
<name>A0A3E2TQS7_9FIRM</name>
<feature type="chain" id="PRO_5038380750" evidence="1">
    <location>
        <begin position="24"/>
        <end position="160"/>
    </location>
</feature>
<gene>
    <name evidence="2" type="ORF">DW070_04105</name>
</gene>
<accession>A0A3E2TQS7</accession>
<dbReference type="Proteomes" id="UP000260773">
    <property type="component" value="Unassembled WGS sequence"/>
</dbReference>
<feature type="signal peptide" evidence="1">
    <location>
        <begin position="1"/>
        <end position="23"/>
    </location>
</feature>
<dbReference type="RefSeq" id="WP_015514651.1">
    <property type="nucleotide sequence ID" value="NZ_JAQDKA010000005.1"/>
</dbReference>
<protein>
    <submittedName>
        <fullName evidence="2">Uncharacterized protein</fullName>
    </submittedName>
</protein>
<evidence type="ECO:0000313" key="3">
    <source>
        <dbReference type="Proteomes" id="UP000260773"/>
    </source>
</evidence>